<keyword evidence="3" id="KW-1185">Reference proteome</keyword>
<proteinExistence type="predicted"/>
<feature type="region of interest" description="Disordered" evidence="1">
    <location>
        <begin position="66"/>
        <end position="85"/>
    </location>
</feature>
<dbReference type="EMBL" id="JAHRIO010001957">
    <property type="protein sequence ID" value="MEQ2159235.1"/>
    <property type="molecule type" value="Genomic_DNA"/>
</dbReference>
<protein>
    <submittedName>
        <fullName evidence="2">Uncharacterized protein</fullName>
    </submittedName>
</protein>
<sequence length="85" mass="9817">MRQMSHSAWSPSLVDVYIKHKKPHAEEALKLQLQLAHYKFSLLRIPIYFSEHLIILLGRGAPVAPPLQHVADHHPNQTQKEKSQH</sequence>
<evidence type="ECO:0000313" key="3">
    <source>
        <dbReference type="Proteomes" id="UP001476798"/>
    </source>
</evidence>
<comment type="caution">
    <text evidence="2">The sequence shown here is derived from an EMBL/GenBank/DDBJ whole genome shotgun (WGS) entry which is preliminary data.</text>
</comment>
<gene>
    <name evidence="2" type="ORF">GOODEAATRI_020731</name>
</gene>
<organism evidence="2 3">
    <name type="scientific">Goodea atripinnis</name>
    <dbReference type="NCBI Taxonomy" id="208336"/>
    <lineage>
        <taxon>Eukaryota</taxon>
        <taxon>Metazoa</taxon>
        <taxon>Chordata</taxon>
        <taxon>Craniata</taxon>
        <taxon>Vertebrata</taxon>
        <taxon>Euteleostomi</taxon>
        <taxon>Actinopterygii</taxon>
        <taxon>Neopterygii</taxon>
        <taxon>Teleostei</taxon>
        <taxon>Neoteleostei</taxon>
        <taxon>Acanthomorphata</taxon>
        <taxon>Ovalentaria</taxon>
        <taxon>Atherinomorphae</taxon>
        <taxon>Cyprinodontiformes</taxon>
        <taxon>Goodeidae</taxon>
        <taxon>Goodea</taxon>
    </lineage>
</organism>
<name>A0ABV0MJK5_9TELE</name>
<evidence type="ECO:0000256" key="1">
    <source>
        <dbReference type="SAM" id="MobiDB-lite"/>
    </source>
</evidence>
<dbReference type="Proteomes" id="UP001476798">
    <property type="component" value="Unassembled WGS sequence"/>
</dbReference>
<evidence type="ECO:0000313" key="2">
    <source>
        <dbReference type="EMBL" id="MEQ2159235.1"/>
    </source>
</evidence>
<feature type="compositionally biased region" description="Basic and acidic residues" evidence="1">
    <location>
        <begin position="70"/>
        <end position="85"/>
    </location>
</feature>
<reference evidence="2 3" key="1">
    <citation type="submission" date="2021-06" db="EMBL/GenBank/DDBJ databases">
        <authorList>
            <person name="Palmer J.M."/>
        </authorList>
    </citation>
    <scope>NUCLEOTIDE SEQUENCE [LARGE SCALE GENOMIC DNA]</scope>
    <source>
        <strain evidence="2 3">GA_2019</strain>
        <tissue evidence="2">Muscle</tissue>
    </source>
</reference>
<accession>A0ABV0MJK5</accession>